<protein>
    <recommendedName>
        <fullName evidence="10">LemA family protein</fullName>
    </recommendedName>
</protein>
<dbReference type="InterPro" id="IPR007156">
    <property type="entry name" value="MamQ_LemA"/>
</dbReference>
<keyword evidence="3 7" id="KW-0812">Transmembrane</keyword>
<dbReference type="PANTHER" id="PTHR34478">
    <property type="entry name" value="PROTEIN LEMA"/>
    <property type="match status" value="1"/>
</dbReference>
<reference evidence="8 9" key="1">
    <citation type="journal article" date="2018" name="bioRxiv">
        <title>Evidence of independent acquisition and adaption of ultra-small bacteria to human hosts across the highly diverse yet reduced genomes of the phylum Saccharibacteria.</title>
        <authorList>
            <person name="McLean J.S."/>
            <person name="Bor B."/>
            <person name="To T.T."/>
            <person name="Liu Q."/>
            <person name="Kearns K.A."/>
            <person name="Solden L.M."/>
            <person name="Wrighton K.C."/>
            <person name="He X."/>
            <person name="Shi W."/>
        </authorList>
    </citation>
    <scope>NUCLEOTIDE SEQUENCE [LARGE SCALE GENOMIC DNA]</scope>
    <source>
        <strain evidence="8 9">TM7_CMJM_G6_1_HOT_870</strain>
    </source>
</reference>
<dbReference type="InterPro" id="IPR023353">
    <property type="entry name" value="LemA-like_dom_sf"/>
</dbReference>
<gene>
    <name evidence="8" type="ORF">G6CMJM_00253</name>
</gene>
<keyword evidence="5 7" id="KW-0472">Membrane</keyword>
<dbReference type="Gene3D" id="1.20.1440.20">
    <property type="entry name" value="LemA-like domain"/>
    <property type="match status" value="1"/>
</dbReference>
<evidence type="ECO:0000256" key="5">
    <source>
        <dbReference type="ARBA" id="ARBA00023136"/>
    </source>
</evidence>
<keyword evidence="9" id="KW-1185">Reference proteome</keyword>
<evidence type="ECO:0000256" key="3">
    <source>
        <dbReference type="ARBA" id="ARBA00022692"/>
    </source>
</evidence>
<evidence type="ECO:0000256" key="1">
    <source>
        <dbReference type="ARBA" id="ARBA00004167"/>
    </source>
</evidence>
<comment type="caution">
    <text evidence="8">The sequence shown here is derived from an EMBL/GenBank/DDBJ whole genome shotgun (WGS) entry which is preliminary data.</text>
</comment>
<keyword evidence="6" id="KW-0175">Coiled coil</keyword>
<dbReference type="RefSeq" id="WP_129718670.1">
    <property type="nucleotide sequence ID" value="NZ_PRLK01000003.1"/>
</dbReference>
<dbReference type="Proteomes" id="UP001190925">
    <property type="component" value="Unassembled WGS sequence"/>
</dbReference>
<evidence type="ECO:0000256" key="4">
    <source>
        <dbReference type="ARBA" id="ARBA00022989"/>
    </source>
</evidence>
<dbReference type="Pfam" id="PF04011">
    <property type="entry name" value="LemA"/>
    <property type="match status" value="1"/>
</dbReference>
<accession>A0ABY0FIJ7</accession>
<dbReference type="PANTHER" id="PTHR34478:SF2">
    <property type="entry name" value="MEMBRANE PROTEIN"/>
    <property type="match status" value="1"/>
</dbReference>
<keyword evidence="4 7" id="KW-1133">Transmembrane helix</keyword>
<sequence>MPAWLIAIIIIAGLLLFVGVYVLTVYNGLVHLNERVNEAWSDIEVQLKYRADLIPNVVSTVKGYAEHESEVFANVSDARSRMLSAGNNVKQAAEAEGELSQALGRLMMLSESYPELKANENFATLQRQLQEIEDKIQGARRFYNGGARDLNVKIKTFPTNIFARKLGFEKRDYFEVQDRTAVENAPEVKF</sequence>
<name>A0ABY0FIJ7_9BACT</name>
<evidence type="ECO:0000313" key="9">
    <source>
        <dbReference type="Proteomes" id="UP001190925"/>
    </source>
</evidence>
<organism evidence="8 9">
    <name type="scientific">Candidatus Nanogingivalis gingivitcus</name>
    <dbReference type="NCBI Taxonomy" id="2171992"/>
    <lineage>
        <taxon>Bacteria</taxon>
        <taxon>Candidatus Saccharimonadota</taxon>
        <taxon>Candidatus Nanosyncoccalia</taxon>
        <taxon>Candidatus Nanogingivales</taxon>
        <taxon>Candidatus Nanogingivalaceae</taxon>
        <taxon>Candidatus Nanogingivalis</taxon>
    </lineage>
</organism>
<comment type="similarity">
    <text evidence="2">Belongs to the LemA family.</text>
</comment>
<feature type="transmembrane region" description="Helical" evidence="7">
    <location>
        <begin position="6"/>
        <end position="26"/>
    </location>
</feature>
<feature type="coiled-coil region" evidence="6">
    <location>
        <begin position="115"/>
        <end position="142"/>
    </location>
</feature>
<dbReference type="EMBL" id="PRLK01000003">
    <property type="protein sequence ID" value="RYC72757.1"/>
    <property type="molecule type" value="Genomic_DNA"/>
</dbReference>
<dbReference type="SUPFAM" id="SSF140478">
    <property type="entry name" value="LemA-like"/>
    <property type="match status" value="1"/>
</dbReference>
<reference evidence="8 9" key="2">
    <citation type="journal article" date="2020" name="Cell Rep.">
        <title>Acquisition and Adaptation of Ultra-small Parasitic Reduced Genome Bacteria to Mammalian Hosts.</title>
        <authorList>
            <person name="McLean J.S."/>
            <person name="Bor B."/>
            <person name="Kerns K.A."/>
            <person name="Liu Q."/>
            <person name="To T.T."/>
            <person name="Solden L."/>
            <person name="Hendrickson E.L."/>
            <person name="Wrighton K."/>
            <person name="Shi W."/>
            <person name="He X."/>
        </authorList>
    </citation>
    <scope>NUCLEOTIDE SEQUENCE [LARGE SCALE GENOMIC DNA]</scope>
    <source>
        <strain evidence="8 9">TM7_CMJM_G6_1_HOT_870</strain>
    </source>
</reference>
<evidence type="ECO:0000313" key="8">
    <source>
        <dbReference type="EMBL" id="RYC72757.1"/>
    </source>
</evidence>
<proteinExistence type="inferred from homology"/>
<evidence type="ECO:0008006" key="10">
    <source>
        <dbReference type="Google" id="ProtNLM"/>
    </source>
</evidence>
<evidence type="ECO:0000256" key="6">
    <source>
        <dbReference type="SAM" id="Coils"/>
    </source>
</evidence>
<evidence type="ECO:0000256" key="7">
    <source>
        <dbReference type="SAM" id="Phobius"/>
    </source>
</evidence>
<comment type="subcellular location">
    <subcellularLocation>
        <location evidence="1">Membrane</location>
        <topology evidence="1">Single-pass membrane protein</topology>
    </subcellularLocation>
</comment>
<evidence type="ECO:0000256" key="2">
    <source>
        <dbReference type="ARBA" id="ARBA00008854"/>
    </source>
</evidence>